<dbReference type="WBParaSite" id="SVE_0191400.1">
    <property type="protein sequence ID" value="SVE_0191400.1"/>
    <property type="gene ID" value="SVE_0191400"/>
</dbReference>
<proteinExistence type="inferred from homology"/>
<keyword evidence="9" id="KW-1185">Reference proteome</keyword>
<dbReference type="STRING" id="75913.A0A0K0EZF5"/>
<evidence type="ECO:0000256" key="1">
    <source>
        <dbReference type="ARBA" id="ARBA00006138"/>
    </source>
</evidence>
<comment type="function">
    <text evidence="5">Subunit of the V1 complex of vacuolar(H+)-ATPase (V-ATPase), a multisubunit enzyme composed of a peripheral complex (V1) that hydrolyzes ATP and a membrane integral complex (V0) that translocates protons. V-ATPase is responsible for acidifying and maintaining the pH of intracellular compartments and in some cell types, is targeted to the plasma membrane, where it is responsible for acidifying the extracellular environment. Subunit C is necessary for the assembly of the catalytic sector of the enzyme and is likely to have a specific function in its catalytic activity. Has roles in embryogenesis and ovulation.</text>
</comment>
<keyword evidence="2 8" id="KW-0813">Transport</keyword>
<protein>
    <recommendedName>
        <fullName evidence="7 8">V-type proton ATPase subunit C</fullName>
    </recommendedName>
</protein>
<dbReference type="GO" id="GO:0000221">
    <property type="term" value="C:vacuolar proton-transporting V-type ATPase, V1 domain"/>
    <property type="evidence" value="ECO:0007669"/>
    <property type="project" value="TreeGrafter"/>
</dbReference>
<evidence type="ECO:0000256" key="5">
    <source>
        <dbReference type="ARBA" id="ARBA00060071"/>
    </source>
</evidence>
<comment type="similarity">
    <text evidence="1 8">Belongs to the V-ATPase C subunit family.</text>
</comment>
<name>A0A0K0EZF5_STRVS</name>
<dbReference type="Gene3D" id="3.30.70.100">
    <property type="match status" value="1"/>
</dbReference>
<evidence type="ECO:0000256" key="3">
    <source>
        <dbReference type="ARBA" id="ARBA00022781"/>
    </source>
</evidence>
<keyword evidence="3 8" id="KW-0375">Hydrogen ion transport</keyword>
<dbReference type="CDD" id="cd14785">
    <property type="entry name" value="V-ATPase_C"/>
    <property type="match status" value="1"/>
</dbReference>
<dbReference type="Gene3D" id="1.20.1460.10">
    <property type="entry name" value="subunit c (vma5p) of the yeast v-atpase, domain 2"/>
    <property type="match status" value="1"/>
</dbReference>
<evidence type="ECO:0000313" key="10">
    <source>
        <dbReference type="WBParaSite" id="SVE_0191400.1"/>
    </source>
</evidence>
<comment type="subunit">
    <text evidence="6">V-ATPase is a heteromultimeric enzyme made up of two complexes: the ATP-hydrolytic V1 complex and the proton translocation V0 complex. The V1 complex consists of three catalytic AB heterodimers that form a heterohexamer, three peripheral stalks each consisting of EG heterodimers, one central rotor including subunits D and F, and the regulatory subunits C and H. The proton translocation complex V0 consists of the proton transport subunit a, a ring of proteolipid subunits c9c'', rotary subunit d, subunits e and f, and the accessory subunits vah-19/Ac45 and vah-20/PRR. Interacts with V-type proton ATPase subunits a1 unc-32, a2 vha-5 and a3 vha-6.</text>
</comment>
<dbReference type="Pfam" id="PF03223">
    <property type="entry name" value="V-ATPase_C"/>
    <property type="match status" value="1"/>
</dbReference>
<dbReference type="InterPro" id="IPR036132">
    <property type="entry name" value="Vac_ATP_synth_c_sf"/>
</dbReference>
<comment type="subunit">
    <text evidence="8">V-ATPase is a heteromultimeric enzyme made up of two complexes: the ATP-hydrolytic V1 complex and the proton translocation V0 complex. The V1 complex consists of three catalytic AB heterodimers that form a heterohexamer, three peripheral stalks each consisting of EG heterodimers, one central rotor including subunits D and F, and the regulatory subunits C and H. The proton translocation complex V0 consists of the proton transport subunit a, a ring of proteolipid subunits c9c'', rotary subunit d, subunits e and f, and two accessory subunits.</text>
</comment>
<reference evidence="10" key="2">
    <citation type="submission" date="2015-08" db="UniProtKB">
        <authorList>
            <consortium name="WormBaseParasite"/>
        </authorList>
    </citation>
    <scope>IDENTIFICATION</scope>
</reference>
<dbReference type="SUPFAM" id="SSF118203">
    <property type="entry name" value="Vacuolar ATP synthase subunit C"/>
    <property type="match status" value="1"/>
</dbReference>
<evidence type="ECO:0000313" key="9">
    <source>
        <dbReference type="Proteomes" id="UP000035680"/>
    </source>
</evidence>
<organism evidence="9 10">
    <name type="scientific">Strongyloides venezuelensis</name>
    <name type="common">Threadworm</name>
    <dbReference type="NCBI Taxonomy" id="75913"/>
    <lineage>
        <taxon>Eukaryota</taxon>
        <taxon>Metazoa</taxon>
        <taxon>Ecdysozoa</taxon>
        <taxon>Nematoda</taxon>
        <taxon>Chromadorea</taxon>
        <taxon>Rhabditida</taxon>
        <taxon>Tylenchina</taxon>
        <taxon>Panagrolaimomorpha</taxon>
        <taxon>Strongyloidoidea</taxon>
        <taxon>Strongyloididae</taxon>
        <taxon>Strongyloides</taxon>
    </lineage>
</organism>
<sequence>MISHNYWFISAPGDVSTSHTWETLNYATEGCSDNYKFNIPNLKVGTLDQLIGISEELSKIKTSTYCVIRKLVKNFEDVLEEGKDKLLENLFVDGKDIHTYICQFQWQTAKYPSKQPLKVLVDIITKQISTIENDMKCKMVNFNTSKNELINIDKKSTGSLMTRDLYELVKSEDFVLGSEYLQTVCVVVPKSLSTEWEETYYKITDKIVPQSSFLITKDESYNLYTVTLFKIVLNEFKKRCQAKKFIVRDFIYDEKTLQNNKGDREKIFQDVRKQYQLLIRWLKINFSELFSAYIHIIALEIFVESVLRYGLPVNFQAAVVRPKKGYQKKLRSILNGLYHHLDGSNIGQIDNLDESFALMNLGFEEYYPYVYCGIDIDYIFNDS</sequence>
<dbReference type="InterPro" id="IPR004907">
    <property type="entry name" value="ATPase_V1-cplx_csu"/>
</dbReference>
<dbReference type="Gene3D" id="3.30.70.1180">
    <property type="entry name" value="Vacuolar atp synthase subunit c, domain 1"/>
    <property type="match status" value="1"/>
</dbReference>
<dbReference type="AlphaFoldDB" id="A0A0K0EZF5"/>
<dbReference type="PANTHER" id="PTHR10137:SF0">
    <property type="entry name" value="V-TYPE PROTON ATPASE SUBUNIT C"/>
    <property type="match status" value="1"/>
</dbReference>
<evidence type="ECO:0000256" key="7">
    <source>
        <dbReference type="ARBA" id="ARBA00071118"/>
    </source>
</evidence>
<evidence type="ECO:0000256" key="2">
    <source>
        <dbReference type="ARBA" id="ARBA00022448"/>
    </source>
</evidence>
<dbReference type="PANTHER" id="PTHR10137">
    <property type="entry name" value="V-TYPE PROTON ATPASE SUBUNIT C"/>
    <property type="match status" value="1"/>
</dbReference>
<accession>A0A0K0EZF5</accession>
<evidence type="ECO:0000256" key="4">
    <source>
        <dbReference type="ARBA" id="ARBA00023065"/>
    </source>
</evidence>
<dbReference type="GO" id="GO:0005765">
    <property type="term" value="C:lysosomal membrane"/>
    <property type="evidence" value="ECO:0007669"/>
    <property type="project" value="TreeGrafter"/>
</dbReference>
<keyword evidence="4 8" id="KW-0406">Ion transport</keyword>
<dbReference type="GO" id="GO:0046961">
    <property type="term" value="F:proton-transporting ATPase activity, rotational mechanism"/>
    <property type="evidence" value="ECO:0007669"/>
    <property type="project" value="InterPro"/>
</dbReference>
<evidence type="ECO:0000256" key="8">
    <source>
        <dbReference type="RuleBase" id="RU364010"/>
    </source>
</evidence>
<reference evidence="9" key="1">
    <citation type="submission" date="2014-07" db="EMBL/GenBank/DDBJ databases">
        <authorList>
            <person name="Martin A.A"/>
            <person name="De Silva N."/>
        </authorList>
    </citation>
    <scope>NUCLEOTIDE SEQUENCE</scope>
</reference>
<dbReference type="FunFam" id="3.30.70.100:FF:000002">
    <property type="entry name" value="V-type proton ATPase subunit C"/>
    <property type="match status" value="1"/>
</dbReference>
<dbReference type="Proteomes" id="UP000035680">
    <property type="component" value="Unassembled WGS sequence"/>
</dbReference>
<evidence type="ECO:0000256" key="6">
    <source>
        <dbReference type="ARBA" id="ARBA00063379"/>
    </source>
</evidence>